<name>A0ABS1KYZ8_9BACT</name>
<keyword evidence="2" id="KW-1185">Reference proteome</keyword>
<dbReference type="EMBL" id="JAERRB010000012">
    <property type="protein sequence ID" value="MBL0744693.1"/>
    <property type="molecule type" value="Genomic_DNA"/>
</dbReference>
<evidence type="ECO:0008006" key="3">
    <source>
        <dbReference type="Google" id="ProtNLM"/>
    </source>
</evidence>
<sequence>MKTTGFFFLAAFILGIMNSFAQEIVFQNLKFEAKNVTASVVTLKGEHVMKVERDLKALPFDVNRLESTVDEPTYVRLKDIDFQNGVIEVKMLSQIQNPSPFQFAQGFIGVAFRIDGNDSAYESIYLRPKVGRSDNQSFRNRAVQYYAYPDFKFDRLRKEAPGMYETTAPVDLNEWITMRIEVTGEKAYLYINDEKYSTFVVEKMKGKTTHGTVALWVDIGTIGYFKDLKITKQ</sequence>
<organism evidence="1 2">
    <name type="scientific">Chryseolinea lacunae</name>
    <dbReference type="NCBI Taxonomy" id="2801331"/>
    <lineage>
        <taxon>Bacteria</taxon>
        <taxon>Pseudomonadati</taxon>
        <taxon>Bacteroidota</taxon>
        <taxon>Cytophagia</taxon>
        <taxon>Cytophagales</taxon>
        <taxon>Fulvivirgaceae</taxon>
        <taxon>Chryseolinea</taxon>
    </lineage>
</organism>
<protein>
    <recommendedName>
        <fullName evidence="3">3-keto-disaccharide hydrolase domain-containing protein</fullName>
    </recommendedName>
</protein>
<proteinExistence type="predicted"/>
<reference evidence="1 2" key="1">
    <citation type="submission" date="2021-01" db="EMBL/GenBank/DDBJ databases">
        <title>Chryseolinea sp. Jin1 Genome sequencing and assembly.</title>
        <authorList>
            <person name="Kim I."/>
        </authorList>
    </citation>
    <scope>NUCLEOTIDE SEQUENCE [LARGE SCALE GENOMIC DNA]</scope>
    <source>
        <strain evidence="1 2">Jin1</strain>
    </source>
</reference>
<evidence type="ECO:0000313" key="2">
    <source>
        <dbReference type="Proteomes" id="UP000613030"/>
    </source>
</evidence>
<dbReference type="Gene3D" id="2.60.120.560">
    <property type="entry name" value="Exo-inulinase, domain 1"/>
    <property type="match status" value="1"/>
</dbReference>
<dbReference type="RefSeq" id="WP_202014498.1">
    <property type="nucleotide sequence ID" value="NZ_JAERRB010000012.1"/>
</dbReference>
<comment type="caution">
    <text evidence="1">The sequence shown here is derived from an EMBL/GenBank/DDBJ whole genome shotgun (WGS) entry which is preliminary data.</text>
</comment>
<accession>A0ABS1KYZ8</accession>
<dbReference type="Proteomes" id="UP000613030">
    <property type="component" value="Unassembled WGS sequence"/>
</dbReference>
<gene>
    <name evidence="1" type="ORF">JI741_25900</name>
</gene>
<evidence type="ECO:0000313" key="1">
    <source>
        <dbReference type="EMBL" id="MBL0744693.1"/>
    </source>
</evidence>